<dbReference type="Pfam" id="PF16263">
    <property type="entry name" value="DUF4917"/>
    <property type="match status" value="1"/>
</dbReference>
<evidence type="ECO:0008006" key="3">
    <source>
        <dbReference type="Google" id="ProtNLM"/>
    </source>
</evidence>
<dbReference type="EMBL" id="LBNE01000006">
    <property type="protein sequence ID" value="KKO71550.1"/>
    <property type="molecule type" value="Genomic_DNA"/>
</dbReference>
<evidence type="ECO:0000313" key="2">
    <source>
        <dbReference type="Proteomes" id="UP000078084"/>
    </source>
</evidence>
<keyword evidence="2" id="KW-1185">Reference proteome</keyword>
<dbReference type="Proteomes" id="UP000078084">
    <property type="component" value="Unassembled WGS sequence"/>
</dbReference>
<evidence type="ECO:0000313" key="1">
    <source>
        <dbReference type="EMBL" id="KKO71550.1"/>
    </source>
</evidence>
<protein>
    <recommendedName>
        <fullName evidence="3">DUF4917 domain-containing protein</fullName>
    </recommendedName>
</protein>
<dbReference type="InterPro" id="IPR032581">
    <property type="entry name" value="DUF4917"/>
</dbReference>
<proteinExistence type="predicted"/>
<dbReference type="AlphaFoldDB" id="A0A171KRN3"/>
<dbReference type="PATRIC" id="fig|206506.3.peg.2168"/>
<name>A0A171KRN3_9BURK</name>
<comment type="caution">
    <text evidence="1">The sequence shown here is derived from an EMBL/GenBank/DDBJ whole genome shotgun (WGS) entry which is preliminary data.</text>
</comment>
<reference evidence="1 2" key="1">
    <citation type="submission" date="2015-04" db="EMBL/GenBank/DDBJ databases">
        <title>Genome sequence of Kerstersia gyiorum CG1.</title>
        <authorList>
            <person name="Greninger A.L."/>
            <person name="Kozyreva V."/>
            <person name="Chaturvedi V."/>
        </authorList>
    </citation>
    <scope>NUCLEOTIDE SEQUENCE [LARGE SCALE GENOMIC DNA]</scope>
    <source>
        <strain evidence="1 2">CG1</strain>
    </source>
</reference>
<dbReference type="RefSeq" id="WP_068371174.1">
    <property type="nucleotide sequence ID" value="NZ_LBNE01000006.1"/>
</dbReference>
<gene>
    <name evidence="1" type="ORF">AAV32_10135</name>
</gene>
<sequence length="326" mass="36706">MLTFDEALATLPAGTLPAVLLGNGFSQAWNAEIFNYASLVQVANFGDRDAQIRTLFERLNTWDFESVMRTLLSAELVAEVNGLDQGIIDTIKRDQEILKDSLLTAVSDNHPSLPNELSKEQYEAVRKFLSRFSQIFTVNYDLLMYWARNQDLEPRWVTDDGFRAAQLWKGFGTDQAVHFLHGGLHLYEDPTGIRKHAYTGEVGGGIVGQVRDNLNLKPPRFPLFVAEPTYQKKKERIDRSPYLSYCLRELTTISTPIFIFGHSMDQNDSHIFEAIRASAVRQIFISVFGDEDSDANRRLIANANAYLGGPLTTINFFDASTVAAWG</sequence>
<accession>A0A171KRN3</accession>
<organism evidence="1 2">
    <name type="scientific">Kerstersia gyiorum</name>
    <dbReference type="NCBI Taxonomy" id="206506"/>
    <lineage>
        <taxon>Bacteria</taxon>
        <taxon>Pseudomonadati</taxon>
        <taxon>Pseudomonadota</taxon>
        <taxon>Betaproteobacteria</taxon>
        <taxon>Burkholderiales</taxon>
        <taxon>Alcaligenaceae</taxon>
        <taxon>Kerstersia</taxon>
    </lineage>
</organism>